<dbReference type="AlphaFoldDB" id="F2TYE4"/>
<dbReference type="Proteomes" id="UP000007799">
    <property type="component" value="Unassembled WGS sequence"/>
</dbReference>
<evidence type="ECO:0000256" key="1">
    <source>
        <dbReference type="SAM" id="MobiDB-lite"/>
    </source>
</evidence>
<accession>F2TYE4</accession>
<dbReference type="SUPFAM" id="SSF56784">
    <property type="entry name" value="HAD-like"/>
    <property type="match status" value="2"/>
</dbReference>
<dbReference type="InterPro" id="IPR023214">
    <property type="entry name" value="HAD_sf"/>
</dbReference>
<dbReference type="OrthoDB" id="426235at2759"/>
<reference evidence="2" key="1">
    <citation type="submission" date="2009-08" db="EMBL/GenBank/DDBJ databases">
        <title>Annotation of Salpingoeca rosetta.</title>
        <authorList>
            <consortium name="The Broad Institute Genome Sequencing Platform"/>
            <person name="Russ C."/>
            <person name="Cuomo C."/>
            <person name="Burger G."/>
            <person name="Gray M.W."/>
            <person name="Holland P.W.H."/>
            <person name="King N."/>
            <person name="Lang F.B.F."/>
            <person name="Roger A.J."/>
            <person name="Ruiz-Trillo I."/>
            <person name="Young S.K."/>
            <person name="Zeng Q."/>
            <person name="Gargeya S."/>
            <person name="Alvarado L."/>
            <person name="Berlin A."/>
            <person name="Chapman S.B."/>
            <person name="Chen Z."/>
            <person name="Freedman E."/>
            <person name="Gellesch M."/>
            <person name="Goldberg J."/>
            <person name="Griggs A."/>
            <person name="Gujja S."/>
            <person name="Heilman E."/>
            <person name="Heiman D."/>
            <person name="Howarth C."/>
            <person name="Mehta T."/>
            <person name="Neiman D."/>
            <person name="Pearson M."/>
            <person name="Roberts A."/>
            <person name="Saif S."/>
            <person name="Shea T."/>
            <person name="Shenoy N."/>
            <person name="Sisk P."/>
            <person name="Stolte C."/>
            <person name="Sykes S."/>
            <person name="White J."/>
            <person name="Yandava C."/>
            <person name="Haas B."/>
            <person name="Nusbaum C."/>
            <person name="Birren B."/>
        </authorList>
    </citation>
    <scope>NUCLEOTIDE SEQUENCE [LARGE SCALE GENOMIC DNA]</scope>
    <source>
        <strain evidence="2">ATCC 50818</strain>
    </source>
</reference>
<feature type="compositionally biased region" description="Low complexity" evidence="1">
    <location>
        <begin position="182"/>
        <end position="195"/>
    </location>
</feature>
<dbReference type="InterPro" id="IPR036412">
    <property type="entry name" value="HAD-like_sf"/>
</dbReference>
<evidence type="ECO:0000313" key="3">
    <source>
        <dbReference type="Proteomes" id="UP000007799"/>
    </source>
</evidence>
<gene>
    <name evidence="2" type="ORF">PTSG_01596</name>
</gene>
<protein>
    <submittedName>
        <fullName evidence="2">Uncharacterized protein</fullName>
    </submittedName>
</protein>
<dbReference type="InParanoid" id="F2TYE4"/>
<organism evidence="3">
    <name type="scientific">Salpingoeca rosetta (strain ATCC 50818 / BSB-021)</name>
    <dbReference type="NCBI Taxonomy" id="946362"/>
    <lineage>
        <taxon>Eukaryota</taxon>
        <taxon>Choanoflagellata</taxon>
        <taxon>Craspedida</taxon>
        <taxon>Salpingoecidae</taxon>
        <taxon>Salpingoeca</taxon>
    </lineage>
</organism>
<dbReference type="RefSeq" id="XP_004997576.1">
    <property type="nucleotide sequence ID" value="XM_004997519.1"/>
</dbReference>
<evidence type="ECO:0000313" key="2">
    <source>
        <dbReference type="EMBL" id="EGD78618.1"/>
    </source>
</evidence>
<dbReference type="KEGG" id="sre:PTSG_01596"/>
<dbReference type="PANTHER" id="PTHR43885:SF1">
    <property type="entry name" value="SUPERFAMILY HYDROLASE, PUTATIVE (AFU_ORTHOLOGUE AFUA_4G13290)-RELATED"/>
    <property type="match status" value="1"/>
</dbReference>
<proteinExistence type="predicted"/>
<keyword evidence="3" id="KW-1185">Reference proteome</keyword>
<dbReference type="InterPro" id="IPR023198">
    <property type="entry name" value="PGP-like_dom2"/>
</dbReference>
<feature type="compositionally biased region" description="Low complexity" evidence="1">
    <location>
        <begin position="225"/>
        <end position="239"/>
    </location>
</feature>
<feature type="region of interest" description="Disordered" evidence="1">
    <location>
        <begin position="168"/>
        <end position="239"/>
    </location>
</feature>
<dbReference type="Gene3D" id="3.40.50.1000">
    <property type="entry name" value="HAD superfamily/HAD-like"/>
    <property type="match status" value="2"/>
</dbReference>
<dbReference type="Gene3D" id="1.10.150.240">
    <property type="entry name" value="Putative phosphatase, domain 2"/>
    <property type="match status" value="1"/>
</dbReference>
<dbReference type="PANTHER" id="PTHR43885">
    <property type="entry name" value="HALOACID DEHALOGENASE-LIKE HYDROLASE"/>
    <property type="match status" value="1"/>
</dbReference>
<dbReference type="EMBL" id="GL832957">
    <property type="protein sequence ID" value="EGD78618.1"/>
    <property type="molecule type" value="Genomic_DNA"/>
</dbReference>
<sequence length="356" mass="39110">MATTTRRARALLGVIFDLDGTLTRPHAIDFARMRARIGVPSSYTSILKYVNTLESEEARTKALDIVLEEEEAGLDRMQLNTGFDAVFSTMRDLQLRGAICTRNTESALERFRVVLEQEGLTHHASLFDPWLARDATCPATAQALQNKPHPDPAHATLRTWGMLLCDDTAGNTTDPSYEQKQEQPQPRHQLQHQLQATGEGTGVHDEEPAATHALSSRGTRGEGDVVQVQQQHQHMSTATTTAANTIAATTTTTTTTTGSTRVVQHSFHRQHPVLFVGDHIDDMVCGHSAGCLTCLLTNGEALSCERVRGVLASPQHEPVIDFVVDDGHELAQLMHALHTGDTTLLDTFAHPRDEHR</sequence>
<dbReference type="GeneID" id="16078172"/>
<name>F2TYE4_SALR5</name>
<dbReference type="STRING" id="946362.F2TYE4"/>